<keyword evidence="2" id="KW-0479">Metal-binding</keyword>
<feature type="region of interest" description="Disordered" evidence="11">
    <location>
        <begin position="508"/>
        <end position="547"/>
    </location>
</feature>
<evidence type="ECO:0000256" key="10">
    <source>
        <dbReference type="PROSITE-ProRule" id="PRU00042"/>
    </source>
</evidence>
<comment type="subcellular location">
    <subcellularLocation>
        <location evidence="1">Nucleus</location>
    </subcellularLocation>
</comment>
<dbReference type="GO" id="GO:0000981">
    <property type="term" value="F:DNA-binding transcription factor activity, RNA polymerase II-specific"/>
    <property type="evidence" value="ECO:0007669"/>
    <property type="project" value="UniProtKB-ARBA"/>
</dbReference>
<evidence type="ECO:0000256" key="11">
    <source>
        <dbReference type="SAM" id="MobiDB-lite"/>
    </source>
</evidence>
<dbReference type="EMBL" id="MCGE01000012">
    <property type="protein sequence ID" value="ORZ15802.1"/>
    <property type="molecule type" value="Genomic_DNA"/>
</dbReference>
<comment type="similarity">
    <text evidence="9">Belongs to the STE12 transcription factor family.</text>
</comment>
<evidence type="ECO:0000256" key="2">
    <source>
        <dbReference type="ARBA" id="ARBA00022723"/>
    </source>
</evidence>
<evidence type="ECO:0000256" key="7">
    <source>
        <dbReference type="ARBA" id="ARBA00023163"/>
    </source>
</evidence>
<feature type="region of interest" description="Disordered" evidence="11">
    <location>
        <begin position="188"/>
        <end position="220"/>
    </location>
</feature>
<keyword evidence="6" id="KW-0805">Transcription regulation</keyword>
<sequence length="657" mass="74674">MNNSMEDIVLPPPTDEDVDTRLEQINQLKYFLATAPTHWDTHPDDPPLQRYSLPSGESVSCVRWHQGFFISGTDIVRSLIYRFHAFGRPVQNLKKFEEGIFSDLRNLKPGVFNWFSVPHDRLFLDALERDLKREKLGTEITSAAVALPALSITLDTTQAMFDEFRKNLLSEVDLHSCLNGEHRSRKSTLAITTRQQQQQQKQQPTVSSPPSSSLSGSSNTVFGHFSLFEGSPTYKQRRRRNTNASRSDHRLHHHHRHHHHHTSMSSSASQSPWWSYENGAGSNSSSIGSPKSSSDLIEDPARLYTCPLSSCGKIFKRLEHLKRHLRTHTMERPYLCGLCGKRFSRSDNLAQHKKTHQRRQRTLNDSHRDNSDHSNNQSPHLRHQDLSTSQHRPQLNHCPTTGDNHNDDDEIPQQKEYQCRATAMSSPPSIYDPHPHHQSNTHYWMPSATIPPITVTFKDEQHDDDFNDFFPSLSASTSSSSLSSGQVSPIVMSSTATHQMIKTEPFQFDHHHQQQQPTPTTPTTSMDDLLAASSPHSRHQQQQQSRDWQFHLDWDQSSCLSSPQSASLFMDPTTAAPSPPTVTYGPPSDLQHSDYSYYSSNVSMEYTHHHAYPSSASSSYSDDESPLLKPMDISSLYYPSSGFQDTTIRPMDSLMNF</sequence>
<dbReference type="AlphaFoldDB" id="A0A1X2IG68"/>
<dbReference type="PANTHER" id="PTHR47427:SF1">
    <property type="entry name" value="PROTEIN STE12"/>
    <property type="match status" value="1"/>
</dbReference>
<keyword evidence="7" id="KW-0804">Transcription</keyword>
<dbReference type="PANTHER" id="PTHR47427">
    <property type="entry name" value="PROTEIN STE12"/>
    <property type="match status" value="1"/>
</dbReference>
<dbReference type="STRING" id="90262.A0A1X2IG68"/>
<evidence type="ECO:0000256" key="3">
    <source>
        <dbReference type="ARBA" id="ARBA00022737"/>
    </source>
</evidence>
<dbReference type="InterPro" id="IPR052127">
    <property type="entry name" value="STE12_transcription_factor"/>
</dbReference>
<dbReference type="GO" id="GO:1990526">
    <property type="term" value="C:Ste12p-Dig1p-Dig2p complex"/>
    <property type="evidence" value="ECO:0007669"/>
    <property type="project" value="TreeGrafter"/>
</dbReference>
<accession>A0A1X2IG68</accession>
<evidence type="ECO:0000256" key="1">
    <source>
        <dbReference type="ARBA" id="ARBA00004123"/>
    </source>
</evidence>
<feature type="domain" description="C2H2-type" evidence="12">
    <location>
        <begin position="334"/>
        <end position="361"/>
    </location>
</feature>
<dbReference type="InterPro" id="IPR013087">
    <property type="entry name" value="Znf_C2H2_type"/>
</dbReference>
<feature type="region of interest" description="Disordered" evidence="11">
    <location>
        <begin position="232"/>
        <end position="273"/>
    </location>
</feature>
<feature type="compositionally biased region" description="Low complexity" evidence="11">
    <location>
        <begin position="514"/>
        <end position="524"/>
    </location>
</feature>
<dbReference type="FunFam" id="3.30.160.60:FF:000072">
    <property type="entry name" value="zinc finger protein 143 isoform X1"/>
    <property type="match status" value="1"/>
</dbReference>
<dbReference type="InterPro" id="IPR003120">
    <property type="entry name" value="Ste12"/>
</dbReference>
<dbReference type="SMART" id="SM00424">
    <property type="entry name" value="STE"/>
    <property type="match status" value="1"/>
</dbReference>
<keyword evidence="8" id="KW-0539">Nucleus</keyword>
<evidence type="ECO:0000313" key="14">
    <source>
        <dbReference type="Proteomes" id="UP000193560"/>
    </source>
</evidence>
<dbReference type="FunFam" id="3.30.160.60:FF:000634">
    <property type="entry name" value="Zinc finger X-chromosomal protein"/>
    <property type="match status" value="1"/>
</dbReference>
<feature type="domain" description="C2H2-type" evidence="12">
    <location>
        <begin position="304"/>
        <end position="333"/>
    </location>
</feature>
<dbReference type="SMART" id="SM00355">
    <property type="entry name" value="ZnF_C2H2"/>
    <property type="match status" value="2"/>
</dbReference>
<evidence type="ECO:0000256" key="4">
    <source>
        <dbReference type="ARBA" id="ARBA00022771"/>
    </source>
</evidence>
<feature type="compositionally biased region" description="Polar residues" evidence="11">
    <location>
        <begin position="386"/>
        <end position="403"/>
    </location>
</feature>
<evidence type="ECO:0000256" key="6">
    <source>
        <dbReference type="ARBA" id="ARBA00023015"/>
    </source>
</evidence>
<proteinExistence type="inferred from homology"/>
<dbReference type="Pfam" id="PF00096">
    <property type="entry name" value="zf-C2H2"/>
    <property type="match status" value="2"/>
</dbReference>
<dbReference type="Pfam" id="PF02200">
    <property type="entry name" value="STE"/>
    <property type="match status" value="1"/>
</dbReference>
<protein>
    <recommendedName>
        <fullName evidence="12">C2H2-type domain-containing protein</fullName>
    </recommendedName>
</protein>
<organism evidence="13 14">
    <name type="scientific">Absidia repens</name>
    <dbReference type="NCBI Taxonomy" id="90262"/>
    <lineage>
        <taxon>Eukaryota</taxon>
        <taxon>Fungi</taxon>
        <taxon>Fungi incertae sedis</taxon>
        <taxon>Mucoromycota</taxon>
        <taxon>Mucoromycotina</taxon>
        <taxon>Mucoromycetes</taxon>
        <taxon>Mucorales</taxon>
        <taxon>Cunninghamellaceae</taxon>
        <taxon>Absidia</taxon>
    </lineage>
</organism>
<reference evidence="13 14" key="1">
    <citation type="submission" date="2016-07" db="EMBL/GenBank/DDBJ databases">
        <title>Pervasive Adenine N6-methylation of Active Genes in Fungi.</title>
        <authorList>
            <consortium name="DOE Joint Genome Institute"/>
            <person name="Mondo S.J."/>
            <person name="Dannebaum R.O."/>
            <person name="Kuo R.C."/>
            <person name="Labutti K."/>
            <person name="Haridas S."/>
            <person name="Kuo A."/>
            <person name="Salamov A."/>
            <person name="Ahrendt S.R."/>
            <person name="Lipzen A."/>
            <person name="Sullivan W."/>
            <person name="Andreopoulos W.B."/>
            <person name="Clum A."/>
            <person name="Lindquist E."/>
            <person name="Daum C."/>
            <person name="Ramamoorthy G.K."/>
            <person name="Gryganskyi A."/>
            <person name="Culley D."/>
            <person name="Magnuson J.K."/>
            <person name="James T.Y."/>
            <person name="O'Malley M.A."/>
            <person name="Stajich J.E."/>
            <person name="Spatafora J.W."/>
            <person name="Visel A."/>
            <person name="Grigoriev I.V."/>
        </authorList>
    </citation>
    <scope>NUCLEOTIDE SEQUENCE [LARGE SCALE GENOMIC DNA]</scope>
    <source>
        <strain evidence="13 14">NRRL 1336</strain>
    </source>
</reference>
<gene>
    <name evidence="13" type="ORF">BCR42DRAFT_491816</name>
</gene>
<dbReference type="GO" id="GO:1990527">
    <property type="term" value="C:Tec1p-Ste12p-Dig1p complex"/>
    <property type="evidence" value="ECO:0007669"/>
    <property type="project" value="TreeGrafter"/>
</dbReference>
<dbReference type="PROSITE" id="PS50157">
    <property type="entry name" value="ZINC_FINGER_C2H2_2"/>
    <property type="match status" value="2"/>
</dbReference>
<keyword evidence="4 10" id="KW-0863">Zinc-finger</keyword>
<keyword evidence="14" id="KW-1185">Reference proteome</keyword>
<evidence type="ECO:0000256" key="5">
    <source>
        <dbReference type="ARBA" id="ARBA00022833"/>
    </source>
</evidence>
<feature type="compositionally biased region" description="Low complexity" evidence="11">
    <location>
        <begin position="195"/>
        <end position="218"/>
    </location>
</feature>
<name>A0A1X2IG68_9FUNG</name>
<dbReference type="Gene3D" id="3.30.160.60">
    <property type="entry name" value="Classic Zinc Finger"/>
    <property type="match status" value="2"/>
</dbReference>
<evidence type="ECO:0000256" key="9">
    <source>
        <dbReference type="ARBA" id="ARBA00024345"/>
    </source>
</evidence>
<dbReference type="SUPFAM" id="SSF57667">
    <property type="entry name" value="beta-beta-alpha zinc fingers"/>
    <property type="match status" value="1"/>
</dbReference>
<dbReference type="GO" id="GO:0005634">
    <property type="term" value="C:nucleus"/>
    <property type="evidence" value="ECO:0007669"/>
    <property type="project" value="UniProtKB-SubCell"/>
</dbReference>
<evidence type="ECO:0000256" key="8">
    <source>
        <dbReference type="ARBA" id="ARBA00023242"/>
    </source>
</evidence>
<dbReference type="InterPro" id="IPR036236">
    <property type="entry name" value="Znf_C2H2_sf"/>
</dbReference>
<dbReference type="PROSITE" id="PS00028">
    <property type="entry name" value="ZINC_FINGER_C2H2_1"/>
    <property type="match status" value="2"/>
</dbReference>
<dbReference type="OrthoDB" id="1095242at2759"/>
<keyword evidence="5" id="KW-0862">Zinc</keyword>
<evidence type="ECO:0000259" key="12">
    <source>
        <dbReference type="PROSITE" id="PS50157"/>
    </source>
</evidence>
<feature type="compositionally biased region" description="Basic residues" evidence="11">
    <location>
        <begin position="351"/>
        <end position="361"/>
    </location>
</feature>
<feature type="region of interest" description="Disordered" evidence="11">
    <location>
        <begin position="347"/>
        <end position="410"/>
    </location>
</feature>
<keyword evidence="3" id="KW-0677">Repeat</keyword>
<dbReference type="GO" id="GO:0000978">
    <property type="term" value="F:RNA polymerase II cis-regulatory region sequence-specific DNA binding"/>
    <property type="evidence" value="ECO:0007669"/>
    <property type="project" value="UniProtKB-ARBA"/>
</dbReference>
<feature type="compositionally biased region" description="Basic residues" evidence="11">
    <location>
        <begin position="249"/>
        <end position="262"/>
    </location>
</feature>
<evidence type="ECO:0000313" key="13">
    <source>
        <dbReference type="EMBL" id="ORZ15802.1"/>
    </source>
</evidence>
<dbReference type="GO" id="GO:0008270">
    <property type="term" value="F:zinc ion binding"/>
    <property type="evidence" value="ECO:0007669"/>
    <property type="project" value="UniProtKB-KW"/>
</dbReference>
<feature type="compositionally biased region" description="Basic and acidic residues" evidence="11">
    <location>
        <begin position="362"/>
        <end position="372"/>
    </location>
</feature>
<dbReference type="Proteomes" id="UP000193560">
    <property type="component" value="Unassembled WGS sequence"/>
</dbReference>
<comment type="caution">
    <text evidence="13">The sequence shown here is derived from an EMBL/GenBank/DDBJ whole genome shotgun (WGS) entry which is preliminary data.</text>
</comment>